<dbReference type="Proteomes" id="UP000305778">
    <property type="component" value="Unassembled WGS sequence"/>
</dbReference>
<gene>
    <name evidence="2" type="ORF">FCI23_32540</name>
</gene>
<name>A0A4U0T0H0_9ACTN</name>
<keyword evidence="3" id="KW-1185">Reference proteome</keyword>
<evidence type="ECO:0000256" key="1">
    <source>
        <dbReference type="SAM" id="MobiDB-lite"/>
    </source>
</evidence>
<evidence type="ECO:0000313" key="3">
    <source>
        <dbReference type="Proteomes" id="UP000305778"/>
    </source>
</evidence>
<feature type="region of interest" description="Disordered" evidence="1">
    <location>
        <begin position="127"/>
        <end position="146"/>
    </location>
</feature>
<reference evidence="2 3" key="1">
    <citation type="submission" date="2019-04" db="EMBL/GenBank/DDBJ databases">
        <title>Streptomyces oryziradicis sp. nov., a novel actinomycete isolated from rhizosphere soil of rice (Oryza sativa L.).</title>
        <authorList>
            <person name="Li C."/>
        </authorList>
    </citation>
    <scope>NUCLEOTIDE SEQUENCE [LARGE SCALE GENOMIC DNA]</scope>
    <source>
        <strain evidence="2 3">NEAU-C40</strain>
    </source>
</reference>
<organism evidence="2 3">
    <name type="scientific">Actinacidiphila oryziradicis</name>
    <dbReference type="NCBI Taxonomy" id="2571141"/>
    <lineage>
        <taxon>Bacteria</taxon>
        <taxon>Bacillati</taxon>
        <taxon>Actinomycetota</taxon>
        <taxon>Actinomycetes</taxon>
        <taxon>Kitasatosporales</taxon>
        <taxon>Streptomycetaceae</taxon>
        <taxon>Actinacidiphila</taxon>
    </lineage>
</organism>
<dbReference type="RefSeq" id="WP_211265537.1">
    <property type="nucleotide sequence ID" value="NZ_SUMC01000041.1"/>
</dbReference>
<proteinExistence type="predicted"/>
<accession>A0A4U0T0H0</accession>
<sequence>MAAASTAAAEVSPTKAPVVPKIVLLVRTFRSILLPLKAVLLNLVSVSATTRFAGGRAEAAEAAGGLEVAKGARLQHGQRDLDRTDLAVAQVEQATARLDGLAYRTALQPDADQVGVRHVLRGEQQPAAGLPRPWDVRGPSRAVTRV</sequence>
<protein>
    <submittedName>
        <fullName evidence="2">Uncharacterized protein</fullName>
    </submittedName>
</protein>
<dbReference type="AlphaFoldDB" id="A0A4U0T0H0"/>
<comment type="caution">
    <text evidence="2">The sequence shown here is derived from an EMBL/GenBank/DDBJ whole genome shotgun (WGS) entry which is preliminary data.</text>
</comment>
<evidence type="ECO:0000313" key="2">
    <source>
        <dbReference type="EMBL" id="TKA06255.1"/>
    </source>
</evidence>
<dbReference type="EMBL" id="SUMC01000041">
    <property type="protein sequence ID" value="TKA06255.1"/>
    <property type="molecule type" value="Genomic_DNA"/>
</dbReference>